<keyword evidence="2 4" id="KW-0238">DNA-binding</keyword>
<organism evidence="6 7">
    <name type="scientific">Xenorhabdus kozodoii</name>
    <dbReference type="NCBI Taxonomy" id="351676"/>
    <lineage>
        <taxon>Bacteria</taxon>
        <taxon>Pseudomonadati</taxon>
        <taxon>Pseudomonadota</taxon>
        <taxon>Gammaproteobacteria</taxon>
        <taxon>Enterobacterales</taxon>
        <taxon>Morganellaceae</taxon>
        <taxon>Xenorhabdus</taxon>
    </lineage>
</organism>
<evidence type="ECO:0000256" key="1">
    <source>
        <dbReference type="ARBA" id="ARBA00023015"/>
    </source>
</evidence>
<dbReference type="Gene3D" id="1.10.357.10">
    <property type="entry name" value="Tetracycline Repressor, domain 2"/>
    <property type="match status" value="1"/>
</dbReference>
<proteinExistence type="predicted"/>
<keyword evidence="1" id="KW-0805">Transcription regulation</keyword>
<dbReference type="RefSeq" id="WP_167386616.1">
    <property type="nucleotide sequence ID" value="NZ_CAWNOR010000070.1"/>
</dbReference>
<gene>
    <name evidence="6" type="ORF">Xkoz_03500</name>
</gene>
<protein>
    <submittedName>
        <fullName evidence="6">TetR family transcriptional regulator</fullName>
    </submittedName>
</protein>
<dbReference type="InterPro" id="IPR023772">
    <property type="entry name" value="DNA-bd_HTH_TetR-type_CS"/>
</dbReference>
<dbReference type="PROSITE" id="PS01081">
    <property type="entry name" value="HTH_TETR_1"/>
    <property type="match status" value="1"/>
</dbReference>
<dbReference type="GO" id="GO:0003677">
    <property type="term" value="F:DNA binding"/>
    <property type="evidence" value="ECO:0007669"/>
    <property type="project" value="UniProtKB-UniRule"/>
</dbReference>
<dbReference type="Proteomes" id="UP000221101">
    <property type="component" value="Unassembled WGS sequence"/>
</dbReference>
<dbReference type="PROSITE" id="PS50977">
    <property type="entry name" value="HTH_TETR_2"/>
    <property type="match status" value="1"/>
</dbReference>
<dbReference type="PANTHER" id="PTHR47506:SF6">
    <property type="entry name" value="HTH-TYPE TRANSCRIPTIONAL REPRESSOR NEMR"/>
    <property type="match status" value="1"/>
</dbReference>
<feature type="domain" description="HTH tetR-type" evidence="5">
    <location>
        <begin position="4"/>
        <end position="64"/>
    </location>
</feature>
<dbReference type="Pfam" id="PF00440">
    <property type="entry name" value="TetR_N"/>
    <property type="match status" value="1"/>
</dbReference>
<evidence type="ECO:0000259" key="5">
    <source>
        <dbReference type="PROSITE" id="PS50977"/>
    </source>
</evidence>
<keyword evidence="3" id="KW-0804">Transcription</keyword>
<name>A0A2D0L130_9GAMM</name>
<evidence type="ECO:0000256" key="4">
    <source>
        <dbReference type="PROSITE-ProRule" id="PRU00335"/>
    </source>
</evidence>
<dbReference type="InterPro" id="IPR009057">
    <property type="entry name" value="Homeodomain-like_sf"/>
</dbReference>
<dbReference type="PANTHER" id="PTHR47506">
    <property type="entry name" value="TRANSCRIPTIONAL REGULATORY PROTEIN"/>
    <property type="match status" value="1"/>
</dbReference>
<dbReference type="InterPro" id="IPR001647">
    <property type="entry name" value="HTH_TetR"/>
</dbReference>
<keyword evidence="7" id="KW-1185">Reference proteome</keyword>
<sequence length="176" mass="20531">MKAQKTQQYILEQSLNVFIRKGYNQVTMTDIINECELSRGGVYRYFQSTKEVFIALIRQMNSDQTANGYKNFSDYLDSEKKFLLNIRNTIRVAGYEFMIQESQKDDNHIAHEIYQSNIHIITQLTGLSQKQAEQIFLILEGLTVIALTGILTTELIETHFNYLTELAQNNKRDIYE</sequence>
<dbReference type="EMBL" id="NJCX01000035">
    <property type="protein sequence ID" value="PHM69265.1"/>
    <property type="molecule type" value="Genomic_DNA"/>
</dbReference>
<feature type="DNA-binding region" description="H-T-H motif" evidence="4">
    <location>
        <begin position="27"/>
        <end position="46"/>
    </location>
</feature>
<evidence type="ECO:0000256" key="2">
    <source>
        <dbReference type="ARBA" id="ARBA00023125"/>
    </source>
</evidence>
<accession>A0A2D0L130</accession>
<dbReference type="AlphaFoldDB" id="A0A2D0L130"/>
<comment type="caution">
    <text evidence="6">The sequence shown here is derived from an EMBL/GenBank/DDBJ whole genome shotgun (WGS) entry which is preliminary data.</text>
</comment>
<reference evidence="6 7" key="1">
    <citation type="journal article" date="2017" name="Nat. Microbiol.">
        <title>Natural product diversity associated with the nematode symbionts Photorhabdus and Xenorhabdus.</title>
        <authorList>
            <person name="Tobias N.J."/>
            <person name="Wolff H."/>
            <person name="Djahanschiri B."/>
            <person name="Grundmann F."/>
            <person name="Kronenwerth M."/>
            <person name="Shi Y.M."/>
            <person name="Simonyi S."/>
            <person name="Grun P."/>
            <person name="Shapiro-Ilan D."/>
            <person name="Pidot S.J."/>
            <person name="Stinear T.P."/>
            <person name="Ebersberger I."/>
            <person name="Bode H.B."/>
        </authorList>
    </citation>
    <scope>NUCLEOTIDE SEQUENCE [LARGE SCALE GENOMIC DNA]</scope>
    <source>
        <strain evidence="6 7">DSM 17907</strain>
    </source>
</reference>
<evidence type="ECO:0000313" key="7">
    <source>
        <dbReference type="Proteomes" id="UP000221101"/>
    </source>
</evidence>
<dbReference type="SUPFAM" id="SSF46689">
    <property type="entry name" value="Homeodomain-like"/>
    <property type="match status" value="1"/>
</dbReference>
<evidence type="ECO:0000256" key="3">
    <source>
        <dbReference type="ARBA" id="ARBA00023163"/>
    </source>
</evidence>
<evidence type="ECO:0000313" key="6">
    <source>
        <dbReference type="EMBL" id="PHM69265.1"/>
    </source>
</evidence>